<evidence type="ECO:0000313" key="10">
    <source>
        <dbReference type="Proteomes" id="UP001081071"/>
    </source>
</evidence>
<keyword evidence="3" id="KW-0276">Fatty acid metabolism</keyword>
<protein>
    <submittedName>
        <fullName evidence="9">Enoyl-CoA hydratase-related protein</fullName>
    </submittedName>
</protein>
<dbReference type="InterPro" id="IPR001753">
    <property type="entry name" value="Enoyl-CoA_hydra/iso"/>
</dbReference>
<dbReference type="Proteomes" id="UP001081071">
    <property type="component" value="Unassembled WGS sequence"/>
</dbReference>
<dbReference type="SUPFAM" id="SSF52096">
    <property type="entry name" value="ClpP/crotonase"/>
    <property type="match status" value="1"/>
</dbReference>
<evidence type="ECO:0000313" key="9">
    <source>
        <dbReference type="EMBL" id="MCZ4519485.1"/>
    </source>
</evidence>
<gene>
    <name evidence="9" type="ORF">O4220_13255</name>
</gene>
<dbReference type="PROSITE" id="PS00166">
    <property type="entry name" value="ENOYL_COA_HYDRATASE"/>
    <property type="match status" value="1"/>
</dbReference>
<name>A0ABT4MHG2_9NOCA</name>
<dbReference type="RefSeq" id="WP_269604862.1">
    <property type="nucleotide sequence ID" value="NZ_JAPWIJ010000005.1"/>
</dbReference>
<organism evidence="9 10">
    <name type="scientific">Rhodococcus ruber</name>
    <dbReference type="NCBI Taxonomy" id="1830"/>
    <lineage>
        <taxon>Bacteria</taxon>
        <taxon>Bacillati</taxon>
        <taxon>Actinomycetota</taxon>
        <taxon>Actinomycetes</taxon>
        <taxon>Mycobacteriales</taxon>
        <taxon>Nocardiaceae</taxon>
        <taxon>Rhodococcus</taxon>
    </lineage>
</organism>
<keyword evidence="4" id="KW-0443">Lipid metabolism</keyword>
<dbReference type="Gene3D" id="3.90.226.10">
    <property type="entry name" value="2-enoyl-CoA Hydratase, Chain A, domain 1"/>
    <property type="match status" value="1"/>
</dbReference>
<evidence type="ECO:0000256" key="2">
    <source>
        <dbReference type="ARBA" id="ARBA00005254"/>
    </source>
</evidence>
<evidence type="ECO:0000256" key="6">
    <source>
        <dbReference type="ARBA" id="ARBA00023709"/>
    </source>
</evidence>
<dbReference type="InterPro" id="IPR029045">
    <property type="entry name" value="ClpP/crotonase-like_dom_sf"/>
</dbReference>
<evidence type="ECO:0000256" key="5">
    <source>
        <dbReference type="ARBA" id="ARBA00023239"/>
    </source>
</evidence>
<evidence type="ECO:0000256" key="3">
    <source>
        <dbReference type="ARBA" id="ARBA00022832"/>
    </source>
</evidence>
<dbReference type="InterPro" id="IPR014748">
    <property type="entry name" value="Enoyl-CoA_hydra_C"/>
</dbReference>
<sequence>MSEVEYEQRGGVALITLNRPAKLNAFTLEMVWELDRLTSVVRQDDSVRCVVVTGAGERAFSAGGDLATLLPATVEAGHDVVNPDPTRRFFSDLFKPVVAAVRGVCIGGGLEIMLGTDLRIASEDARFGLGEVRWGLIPGAGSHARLPRQIPWAVAMQLLLTGDQITSARAFEVGLINEVTAPQDVLNRAFEIAERIAANGPVAVQTAKEAAVRGLALTDAFVIEHALNTRVLRSADAAEGPKAFVEKRIPRFVGR</sequence>
<keyword evidence="5" id="KW-0456">Lyase</keyword>
<evidence type="ECO:0000256" key="1">
    <source>
        <dbReference type="ARBA" id="ARBA00002994"/>
    </source>
</evidence>
<dbReference type="Pfam" id="PF00378">
    <property type="entry name" value="ECH_1"/>
    <property type="match status" value="1"/>
</dbReference>
<comment type="catalytic activity">
    <reaction evidence="6">
        <text>a (3S)-3-hydroxyacyl-CoA = a (2E)-enoyl-CoA + H2O</text>
        <dbReference type="Rhea" id="RHEA:16105"/>
        <dbReference type="ChEBI" id="CHEBI:15377"/>
        <dbReference type="ChEBI" id="CHEBI:57318"/>
        <dbReference type="ChEBI" id="CHEBI:58856"/>
        <dbReference type="EC" id="4.2.1.17"/>
    </reaction>
</comment>
<evidence type="ECO:0000256" key="4">
    <source>
        <dbReference type="ARBA" id="ARBA00023098"/>
    </source>
</evidence>
<reference evidence="9" key="1">
    <citation type="submission" date="2022-12" db="EMBL/GenBank/DDBJ databases">
        <authorList>
            <person name="Krivoruchko A.V."/>
            <person name="Elkin A."/>
        </authorList>
    </citation>
    <scope>NUCLEOTIDE SEQUENCE</scope>
    <source>
        <strain evidence="9">IEGM 1391</strain>
    </source>
</reference>
<evidence type="ECO:0000256" key="8">
    <source>
        <dbReference type="RuleBase" id="RU003707"/>
    </source>
</evidence>
<dbReference type="CDD" id="cd06558">
    <property type="entry name" value="crotonase-like"/>
    <property type="match status" value="1"/>
</dbReference>
<keyword evidence="10" id="KW-1185">Reference proteome</keyword>
<comment type="caution">
    <text evidence="9">The sequence shown here is derived from an EMBL/GenBank/DDBJ whole genome shotgun (WGS) entry which is preliminary data.</text>
</comment>
<dbReference type="PANTHER" id="PTHR11941:SF169">
    <property type="entry name" value="(7AS)-7A-METHYL-1,5-DIOXO-2,3,5,6,7,7A-HEXAHYDRO-1H-INDENE-CARBOXYL-COA HYDROLASE"/>
    <property type="match status" value="1"/>
</dbReference>
<comment type="catalytic activity">
    <reaction evidence="7">
        <text>a 4-saturated-(3S)-3-hydroxyacyl-CoA = a (3E)-enoyl-CoA + H2O</text>
        <dbReference type="Rhea" id="RHEA:20724"/>
        <dbReference type="ChEBI" id="CHEBI:15377"/>
        <dbReference type="ChEBI" id="CHEBI:58521"/>
        <dbReference type="ChEBI" id="CHEBI:137480"/>
        <dbReference type="EC" id="4.2.1.17"/>
    </reaction>
</comment>
<dbReference type="EMBL" id="JAPWIJ010000005">
    <property type="protein sequence ID" value="MCZ4519485.1"/>
    <property type="molecule type" value="Genomic_DNA"/>
</dbReference>
<comment type="function">
    <text evidence="1">Could possibly oxidize fatty acids using specific components.</text>
</comment>
<evidence type="ECO:0000256" key="7">
    <source>
        <dbReference type="ARBA" id="ARBA00023717"/>
    </source>
</evidence>
<dbReference type="InterPro" id="IPR018376">
    <property type="entry name" value="Enoyl-CoA_hyd/isom_CS"/>
</dbReference>
<comment type="similarity">
    <text evidence="2 8">Belongs to the enoyl-CoA hydratase/isomerase family.</text>
</comment>
<dbReference type="Gene3D" id="1.10.12.10">
    <property type="entry name" value="Lyase 2-enoyl-coa Hydratase, Chain A, domain 2"/>
    <property type="match status" value="1"/>
</dbReference>
<proteinExistence type="inferred from homology"/>
<accession>A0ABT4MHG2</accession>
<dbReference type="PANTHER" id="PTHR11941">
    <property type="entry name" value="ENOYL-COA HYDRATASE-RELATED"/>
    <property type="match status" value="1"/>
</dbReference>